<keyword evidence="1" id="KW-0805">Transcription regulation</keyword>
<dbReference type="InterPro" id="IPR022689">
    <property type="entry name" value="Iron_dep_repressor"/>
</dbReference>
<dbReference type="AlphaFoldDB" id="W9GJ81"/>
<evidence type="ECO:0000313" key="5">
    <source>
        <dbReference type="EMBL" id="EWT05202.1"/>
    </source>
</evidence>
<dbReference type="Gene3D" id="1.10.10.10">
    <property type="entry name" value="Winged helix-like DNA-binding domain superfamily/Winged helix DNA-binding domain"/>
    <property type="match status" value="1"/>
</dbReference>
<evidence type="ECO:0000259" key="4">
    <source>
        <dbReference type="PROSITE" id="PS50995"/>
    </source>
</evidence>
<dbReference type="InterPro" id="IPR023187">
    <property type="entry name" value="Tscrpt_reg_MarR-type_CS"/>
</dbReference>
<dbReference type="InterPro" id="IPR000835">
    <property type="entry name" value="HTH_MarR-typ"/>
</dbReference>
<dbReference type="PROSITE" id="PS01117">
    <property type="entry name" value="HTH_MARR_1"/>
    <property type="match status" value="1"/>
</dbReference>
<feature type="domain" description="HTH marR-type" evidence="4">
    <location>
        <begin position="30"/>
        <end position="166"/>
    </location>
</feature>
<keyword evidence="6" id="KW-1185">Reference proteome</keyword>
<evidence type="ECO:0000256" key="2">
    <source>
        <dbReference type="ARBA" id="ARBA00023125"/>
    </source>
</evidence>
<keyword evidence="3" id="KW-0804">Transcription</keyword>
<dbReference type="PANTHER" id="PTHR33164">
    <property type="entry name" value="TRANSCRIPTIONAL REGULATOR, MARR FAMILY"/>
    <property type="match status" value="1"/>
</dbReference>
<evidence type="ECO:0000313" key="6">
    <source>
        <dbReference type="Proteomes" id="UP000019494"/>
    </source>
</evidence>
<sequence>MGTPALAAALDADPIATAREQWVGHGWAEAAPGMAAITSLMRAHQIALARVEATLKPLGVSFARYEVLMLLRFSKRGSLPMKLIASRLQVHPTSVTNAVDRLESAGLVTREAHPDDRRALIITLTPEGRATAEKATAALNTEVFAQPGLSTRDVEQLVEILGRMRHRAGDF</sequence>
<dbReference type="EMBL" id="AWQS01000136">
    <property type="protein sequence ID" value="EWT05202.1"/>
    <property type="molecule type" value="Genomic_DNA"/>
</dbReference>
<dbReference type="GO" id="GO:0006950">
    <property type="term" value="P:response to stress"/>
    <property type="evidence" value="ECO:0007669"/>
    <property type="project" value="TreeGrafter"/>
</dbReference>
<gene>
    <name evidence="5" type="ORF">N864_06230</name>
</gene>
<dbReference type="Proteomes" id="UP000019494">
    <property type="component" value="Unassembled WGS sequence"/>
</dbReference>
<evidence type="ECO:0000256" key="3">
    <source>
        <dbReference type="ARBA" id="ARBA00023163"/>
    </source>
</evidence>
<evidence type="ECO:0000256" key="1">
    <source>
        <dbReference type="ARBA" id="ARBA00023015"/>
    </source>
</evidence>
<dbReference type="Pfam" id="PF01047">
    <property type="entry name" value="MarR"/>
    <property type="match status" value="1"/>
</dbReference>
<dbReference type="GO" id="GO:0046914">
    <property type="term" value="F:transition metal ion binding"/>
    <property type="evidence" value="ECO:0007669"/>
    <property type="project" value="InterPro"/>
</dbReference>
<dbReference type="InterPro" id="IPR039422">
    <property type="entry name" value="MarR/SlyA-like"/>
</dbReference>
<accession>W9GJ81</accession>
<dbReference type="SUPFAM" id="SSF46785">
    <property type="entry name" value="Winged helix' DNA-binding domain"/>
    <property type="match status" value="1"/>
</dbReference>
<dbReference type="PROSITE" id="PS50995">
    <property type="entry name" value="HTH_MARR_2"/>
    <property type="match status" value="1"/>
</dbReference>
<dbReference type="GO" id="GO:0003700">
    <property type="term" value="F:DNA-binding transcription factor activity"/>
    <property type="evidence" value="ECO:0007669"/>
    <property type="project" value="InterPro"/>
</dbReference>
<dbReference type="SMART" id="SM00347">
    <property type="entry name" value="HTH_MARR"/>
    <property type="match status" value="1"/>
</dbReference>
<comment type="caution">
    <text evidence="5">The sequence shown here is derived from an EMBL/GenBank/DDBJ whole genome shotgun (WGS) entry which is preliminary data.</text>
</comment>
<dbReference type="PATRIC" id="fig|584657.3.peg.2918"/>
<dbReference type="InterPro" id="IPR036388">
    <property type="entry name" value="WH-like_DNA-bd_sf"/>
</dbReference>
<dbReference type="PRINTS" id="PR00598">
    <property type="entry name" value="HTHMARR"/>
</dbReference>
<dbReference type="SMART" id="SM00529">
    <property type="entry name" value="HTH_DTXR"/>
    <property type="match status" value="1"/>
</dbReference>
<dbReference type="GO" id="GO:0003677">
    <property type="term" value="F:DNA binding"/>
    <property type="evidence" value="ECO:0007669"/>
    <property type="project" value="UniProtKB-KW"/>
</dbReference>
<protein>
    <submittedName>
        <fullName evidence="5">MarR family transcriptional regulator</fullName>
    </submittedName>
</protein>
<dbReference type="PANTHER" id="PTHR33164:SF101">
    <property type="entry name" value="TRANSCRIPTIONAL REPRESSOR MPRA"/>
    <property type="match status" value="1"/>
</dbReference>
<reference evidence="6" key="1">
    <citation type="submission" date="2013-08" db="EMBL/GenBank/DDBJ databases">
        <title>Intrasporangium oryzae NRRL B-24470.</title>
        <authorList>
            <person name="Liu H."/>
            <person name="Wang G."/>
        </authorList>
    </citation>
    <scope>NUCLEOTIDE SEQUENCE [LARGE SCALE GENOMIC DNA]</scope>
    <source>
        <strain evidence="6">Q5-1</strain>
    </source>
</reference>
<organism evidence="5 6">
    <name type="scientific">Intrasporangium chromatireducens Q5-1</name>
    <dbReference type="NCBI Taxonomy" id="584657"/>
    <lineage>
        <taxon>Bacteria</taxon>
        <taxon>Bacillati</taxon>
        <taxon>Actinomycetota</taxon>
        <taxon>Actinomycetes</taxon>
        <taxon>Micrococcales</taxon>
        <taxon>Intrasporangiaceae</taxon>
        <taxon>Intrasporangium</taxon>
    </lineage>
</organism>
<proteinExistence type="predicted"/>
<name>W9GJ81_9MICO</name>
<dbReference type="InterPro" id="IPR036390">
    <property type="entry name" value="WH_DNA-bd_sf"/>
</dbReference>
<keyword evidence="2" id="KW-0238">DNA-binding</keyword>